<dbReference type="AlphaFoldDB" id="A0A699XD66"/>
<accession>A0A699XD66</accession>
<protein>
    <submittedName>
        <fullName evidence="1">Uncharacterized protein</fullName>
    </submittedName>
</protein>
<reference evidence="1" key="1">
    <citation type="journal article" date="2019" name="Sci. Rep.">
        <title>Draft genome of Tanacetum cinerariifolium, the natural source of mosquito coil.</title>
        <authorList>
            <person name="Yamashiro T."/>
            <person name="Shiraishi A."/>
            <person name="Satake H."/>
            <person name="Nakayama K."/>
        </authorList>
    </citation>
    <scope>NUCLEOTIDE SEQUENCE</scope>
</reference>
<dbReference type="EMBL" id="BKCJ011842690">
    <property type="protein sequence ID" value="GFD57587.1"/>
    <property type="molecule type" value="Genomic_DNA"/>
</dbReference>
<organism evidence="1">
    <name type="scientific">Tanacetum cinerariifolium</name>
    <name type="common">Dalmatian daisy</name>
    <name type="synonym">Chrysanthemum cinerariifolium</name>
    <dbReference type="NCBI Taxonomy" id="118510"/>
    <lineage>
        <taxon>Eukaryota</taxon>
        <taxon>Viridiplantae</taxon>
        <taxon>Streptophyta</taxon>
        <taxon>Embryophyta</taxon>
        <taxon>Tracheophyta</taxon>
        <taxon>Spermatophyta</taxon>
        <taxon>Magnoliopsida</taxon>
        <taxon>eudicotyledons</taxon>
        <taxon>Gunneridae</taxon>
        <taxon>Pentapetalae</taxon>
        <taxon>asterids</taxon>
        <taxon>campanulids</taxon>
        <taxon>Asterales</taxon>
        <taxon>Asteraceae</taxon>
        <taxon>Asteroideae</taxon>
        <taxon>Anthemideae</taxon>
        <taxon>Anthemidinae</taxon>
        <taxon>Tanacetum</taxon>
    </lineage>
</organism>
<gene>
    <name evidence="1" type="ORF">Tci_929556</name>
</gene>
<evidence type="ECO:0000313" key="1">
    <source>
        <dbReference type="EMBL" id="GFD57587.1"/>
    </source>
</evidence>
<comment type="caution">
    <text evidence="1">The sequence shown here is derived from an EMBL/GenBank/DDBJ whole genome shotgun (WGS) entry which is preliminary data.</text>
</comment>
<sequence length="85" mass="9753">MQFYIRTDFPTSALEIHSLVHIAYRWLKVVGEDVVSRQLSGLQATDAQINSLYEALAQLALATLGNRGMRVVLQHKWWKDRRATV</sequence>
<proteinExistence type="predicted"/>
<name>A0A699XD66_TANCI</name>
<feature type="non-terminal residue" evidence="1">
    <location>
        <position position="85"/>
    </location>
</feature>